<accession>A0AAD7E4J4</accession>
<feature type="domain" description="AAA-ATPase-like" evidence="1">
    <location>
        <begin position="34"/>
        <end position="265"/>
    </location>
</feature>
<dbReference type="EMBL" id="JARJCW010000002">
    <property type="protein sequence ID" value="KAJ7228449.1"/>
    <property type="molecule type" value="Genomic_DNA"/>
</dbReference>
<dbReference type="SUPFAM" id="SSF52540">
    <property type="entry name" value="P-loop containing nucleoside triphosphate hydrolases"/>
    <property type="match status" value="1"/>
</dbReference>
<dbReference type="AlphaFoldDB" id="A0AAD7E4J4"/>
<name>A0AAD7E4J4_9AGAR</name>
<dbReference type="Pfam" id="PF09820">
    <property type="entry name" value="AAA-ATPase_like"/>
    <property type="match status" value="1"/>
</dbReference>
<comment type="caution">
    <text evidence="2">The sequence shown here is derived from an EMBL/GenBank/DDBJ whole genome shotgun (WGS) entry which is preliminary data.</text>
</comment>
<dbReference type="Proteomes" id="UP001219525">
    <property type="component" value="Unassembled WGS sequence"/>
</dbReference>
<dbReference type="Pfam" id="PF08011">
    <property type="entry name" value="PDDEXK_9"/>
    <property type="match status" value="1"/>
</dbReference>
<dbReference type="PANTHER" id="PTHR34825:SF1">
    <property type="entry name" value="AAA-ATPASE-LIKE DOMAIN-CONTAINING PROTEIN"/>
    <property type="match status" value="1"/>
</dbReference>
<gene>
    <name evidence="2" type="ORF">GGX14DRAFT_612897</name>
</gene>
<evidence type="ECO:0000313" key="2">
    <source>
        <dbReference type="EMBL" id="KAJ7228449.1"/>
    </source>
</evidence>
<protein>
    <recommendedName>
        <fullName evidence="1">AAA-ATPase-like domain-containing protein</fullName>
    </recommendedName>
</protein>
<keyword evidence="3" id="KW-1185">Reference proteome</keyword>
<reference evidence="2" key="1">
    <citation type="submission" date="2023-03" db="EMBL/GenBank/DDBJ databases">
        <title>Massive genome expansion in bonnet fungi (Mycena s.s.) driven by repeated elements and novel gene families across ecological guilds.</title>
        <authorList>
            <consortium name="Lawrence Berkeley National Laboratory"/>
            <person name="Harder C.B."/>
            <person name="Miyauchi S."/>
            <person name="Viragh M."/>
            <person name="Kuo A."/>
            <person name="Thoen E."/>
            <person name="Andreopoulos B."/>
            <person name="Lu D."/>
            <person name="Skrede I."/>
            <person name="Drula E."/>
            <person name="Henrissat B."/>
            <person name="Morin E."/>
            <person name="Kohler A."/>
            <person name="Barry K."/>
            <person name="LaButti K."/>
            <person name="Morin E."/>
            <person name="Salamov A."/>
            <person name="Lipzen A."/>
            <person name="Mereny Z."/>
            <person name="Hegedus B."/>
            <person name="Baldrian P."/>
            <person name="Stursova M."/>
            <person name="Weitz H."/>
            <person name="Taylor A."/>
            <person name="Grigoriev I.V."/>
            <person name="Nagy L.G."/>
            <person name="Martin F."/>
            <person name="Kauserud H."/>
        </authorList>
    </citation>
    <scope>NUCLEOTIDE SEQUENCE</scope>
    <source>
        <strain evidence="2">9144</strain>
    </source>
</reference>
<dbReference type="InterPro" id="IPR027417">
    <property type="entry name" value="P-loop_NTPase"/>
</dbReference>
<dbReference type="PANTHER" id="PTHR34825">
    <property type="entry name" value="CONSERVED PROTEIN, WITH A WEAK D-GALACTARATE DEHYDRATASE/ALTRONATE HYDROLASE DOMAIN"/>
    <property type="match status" value="1"/>
</dbReference>
<proteinExistence type="predicted"/>
<organism evidence="2 3">
    <name type="scientific">Mycena pura</name>
    <dbReference type="NCBI Taxonomy" id="153505"/>
    <lineage>
        <taxon>Eukaryota</taxon>
        <taxon>Fungi</taxon>
        <taxon>Dikarya</taxon>
        <taxon>Basidiomycota</taxon>
        <taxon>Agaricomycotina</taxon>
        <taxon>Agaricomycetes</taxon>
        <taxon>Agaricomycetidae</taxon>
        <taxon>Agaricales</taxon>
        <taxon>Marasmiineae</taxon>
        <taxon>Mycenaceae</taxon>
        <taxon>Mycena</taxon>
    </lineage>
</organism>
<dbReference type="InterPro" id="IPR018631">
    <property type="entry name" value="AAA-ATPase-like_dom"/>
</dbReference>
<evidence type="ECO:0000313" key="3">
    <source>
        <dbReference type="Proteomes" id="UP001219525"/>
    </source>
</evidence>
<dbReference type="InterPro" id="IPR012547">
    <property type="entry name" value="PDDEXK_9"/>
</dbReference>
<evidence type="ECO:0000259" key="1">
    <source>
        <dbReference type="Pfam" id="PF09820"/>
    </source>
</evidence>
<sequence length="620" mass="69730">MFAWRILRLPASARPSSSLARRTFPPGARLSELTDFRNLRAPDVIYIDKSKYIETFLRYRGALHLIKRPRRCGKTTLLSMFKDFFALEPSTRDERAAMFSGLDIKEKYPLSWHSHFGKYPVFHFDFKNLIIADHESFRSSLASEVRDAADEFSRLGYFKNLTSRKDGVDLQRLLNMESDGPDLLKSLWRICRLATRSTGIPPVVLIDEYDSPIMHAAENAAQTGNMDDQFNITADMISMLARLFKSSPQVLSRALLVGVSQMAESGYLSRLNNIQIFGVTDTEYAEACHFTATDVEDLFNHYTTSIYDSPVPFDLAQLQERYNGYRTPPPSSTPLCIPFAVTSALNRGQIKPFWTISGGDKLLRNMLLQVSKTEPILENFTQLLANETITFKYRPAIDYGNPATADEFWSIMLDSGYIAPADEPNAFKIPNPDVSEALFRTHSPEEAHQLAIALLEGNVRDIYSVFSGFLLRINSHLTSSDKEYAYHCYAAGILMSVPEITCRVNQVAGHGRLDVVNADKDSKRASIIEFKGTKIVDSLPAEVRVGSDQIQARQYAFWLPASVKRVTEVGIACHHQHAAVGCRVRTRTGISGPSAGWIYEDDNVQIMTAGLYDQDTLRPE</sequence>